<dbReference type="AlphaFoldDB" id="A0A1W1I1Y3"/>
<gene>
    <name evidence="1" type="ORF">NSJP_0848</name>
</gene>
<dbReference type="KEGG" id="nja:NSJP_0848"/>
<protein>
    <submittedName>
        <fullName evidence="1">Uncharacterized protein</fullName>
    </submittedName>
</protein>
<sequence>MFPAVMHNCPVNHRLRVCIVGAALADCLAQRFILLALRSEEGVRTDGTETRNRTYLLRSGDYPGRDLLGYRRTGHSLQSTPRALWQPDQATAILPRL</sequence>
<proteinExistence type="predicted"/>
<reference evidence="1 2" key="1">
    <citation type="submission" date="2017-03" db="EMBL/GenBank/DDBJ databases">
        <authorList>
            <person name="Afonso C.L."/>
            <person name="Miller P.J."/>
            <person name="Scott M.A."/>
            <person name="Spackman E."/>
            <person name="Goraichik I."/>
            <person name="Dimitrov K.M."/>
            <person name="Suarez D.L."/>
            <person name="Swayne D.E."/>
        </authorList>
    </citation>
    <scope>NUCLEOTIDE SEQUENCE [LARGE SCALE GENOMIC DNA]</scope>
    <source>
        <strain evidence="1">Genome sequencing of Nitrospira japonica strain NJ11</strain>
    </source>
</reference>
<organism evidence="1 2">
    <name type="scientific">Nitrospira japonica</name>
    <dbReference type="NCBI Taxonomy" id="1325564"/>
    <lineage>
        <taxon>Bacteria</taxon>
        <taxon>Pseudomonadati</taxon>
        <taxon>Nitrospirota</taxon>
        <taxon>Nitrospiria</taxon>
        <taxon>Nitrospirales</taxon>
        <taxon>Nitrospiraceae</taxon>
        <taxon>Nitrospira</taxon>
    </lineage>
</organism>
<name>A0A1W1I1Y3_9BACT</name>
<evidence type="ECO:0000313" key="1">
    <source>
        <dbReference type="EMBL" id="SLM47020.1"/>
    </source>
</evidence>
<dbReference type="STRING" id="1325564.NSJP_0848"/>
<dbReference type="Proteomes" id="UP000192042">
    <property type="component" value="Chromosome I"/>
</dbReference>
<evidence type="ECO:0000313" key="2">
    <source>
        <dbReference type="Proteomes" id="UP000192042"/>
    </source>
</evidence>
<accession>A0A1W1I1Y3</accession>
<dbReference type="EMBL" id="LT828648">
    <property type="protein sequence ID" value="SLM47020.1"/>
    <property type="molecule type" value="Genomic_DNA"/>
</dbReference>
<keyword evidence="2" id="KW-1185">Reference proteome</keyword>